<dbReference type="InterPro" id="IPR011577">
    <property type="entry name" value="Cyt_b561_bac/Ni-Hgenase"/>
</dbReference>
<protein>
    <submittedName>
        <fullName evidence="15">Formate dehydrogenase subunit gamma</fullName>
    </submittedName>
</protein>
<evidence type="ECO:0000256" key="13">
    <source>
        <dbReference type="SAM" id="Phobius"/>
    </source>
</evidence>
<dbReference type="NCBIfam" id="TIGR01583">
    <property type="entry name" value="formate-DH-gamm"/>
    <property type="match status" value="1"/>
</dbReference>
<feature type="transmembrane region" description="Helical" evidence="13">
    <location>
        <begin position="253"/>
        <end position="275"/>
    </location>
</feature>
<evidence type="ECO:0000256" key="3">
    <source>
        <dbReference type="ARBA" id="ARBA00010747"/>
    </source>
</evidence>
<evidence type="ECO:0000256" key="11">
    <source>
        <dbReference type="ARBA" id="ARBA00023004"/>
    </source>
</evidence>
<dbReference type="InterPro" id="IPR006471">
    <property type="entry name" value="Formate_DH_gsu"/>
</dbReference>
<keyword evidence="16" id="KW-1185">Reference proteome</keyword>
<keyword evidence="11" id="KW-0408">Iron</keyword>
<dbReference type="SUPFAM" id="SSF81342">
    <property type="entry name" value="Transmembrane di-heme cytochromes"/>
    <property type="match status" value="1"/>
</dbReference>
<evidence type="ECO:0000256" key="1">
    <source>
        <dbReference type="ARBA" id="ARBA00001971"/>
    </source>
</evidence>
<dbReference type="AlphaFoldDB" id="A0A1H8D170"/>
<reference evidence="16" key="1">
    <citation type="submission" date="2016-10" db="EMBL/GenBank/DDBJ databases">
        <authorList>
            <person name="Varghese N."/>
            <person name="Submissions S."/>
        </authorList>
    </citation>
    <scope>NUCLEOTIDE SEQUENCE [LARGE SCALE GENOMIC DNA]</scope>
    <source>
        <strain evidence="16">DSM 26893</strain>
    </source>
</reference>
<feature type="transmembrane region" description="Helical" evidence="13">
    <location>
        <begin position="344"/>
        <end position="368"/>
    </location>
</feature>
<evidence type="ECO:0000313" key="15">
    <source>
        <dbReference type="EMBL" id="SEN01201.1"/>
    </source>
</evidence>
<dbReference type="GO" id="GO:0009055">
    <property type="term" value="F:electron transfer activity"/>
    <property type="evidence" value="ECO:0007669"/>
    <property type="project" value="InterPro"/>
</dbReference>
<comment type="cofactor">
    <cofactor evidence="1">
        <name>heme</name>
        <dbReference type="ChEBI" id="CHEBI:30413"/>
    </cofactor>
</comment>
<evidence type="ECO:0000256" key="6">
    <source>
        <dbReference type="ARBA" id="ARBA00022617"/>
    </source>
</evidence>
<keyword evidence="5" id="KW-1003">Cell membrane</keyword>
<evidence type="ECO:0000256" key="10">
    <source>
        <dbReference type="ARBA" id="ARBA00022989"/>
    </source>
</evidence>
<sequence length="407" mass="45126">MSVYENEPVRVRGQDFTGYRIAGAIAAVLLLIALAVQVWMLFDGFNRTSPEVRWGVNAEENGGSALASQLLQNRTRLQNERFLTGPSPDGPGETFKIGPEVLLDSVEMDDPESILTESWRIPSDETSAILRQSDRVIGVSSLPYVNANLFERPFARDWRFGLADVATHIGAFAILGFSLMLALLLAIRGRVPIAEGKSGKKVKRFNIVERATHWMTSASFILLALTGISIAYGDTLIRPFGHDFLGAVGWLATWGHALFVTPFVLGLAIMFVMWVSKNIPSKLDIAWLKRGGGFFSDTPDHPSARKFNAGQKLIFWSAILGGGAMIVTGFFLLFPFYFLGLEAMSWMMLLHAVFAVLLIAIFIGHIYIGSVGMQGAFWAMWNGEVDRNWAREHHDLWLDEVEGRASK</sequence>
<dbReference type="PANTHER" id="PTHR30074:SF6">
    <property type="entry name" value="FORMATE DEHYDROGENASE GAMMA SUBUNIT"/>
    <property type="match status" value="1"/>
</dbReference>
<gene>
    <name evidence="15" type="ORF">SAMN04488011_102166</name>
</gene>
<dbReference type="Pfam" id="PF01292">
    <property type="entry name" value="Ni_hydr_CYTB"/>
    <property type="match status" value="1"/>
</dbReference>
<dbReference type="InterPro" id="IPR051817">
    <property type="entry name" value="FDH_cytochrome_b556_subunit"/>
</dbReference>
<evidence type="ECO:0000256" key="9">
    <source>
        <dbReference type="ARBA" id="ARBA00022982"/>
    </source>
</evidence>
<dbReference type="RefSeq" id="WP_091844527.1">
    <property type="nucleotide sequence ID" value="NZ_FOCM01000002.1"/>
</dbReference>
<dbReference type="GO" id="GO:0009061">
    <property type="term" value="P:anaerobic respiration"/>
    <property type="evidence" value="ECO:0007669"/>
    <property type="project" value="TreeGrafter"/>
</dbReference>
<evidence type="ECO:0000256" key="12">
    <source>
        <dbReference type="ARBA" id="ARBA00023136"/>
    </source>
</evidence>
<feature type="domain" description="Cytochrome b561 bacterial/Ni-hydrogenase" evidence="14">
    <location>
        <begin position="204"/>
        <end position="383"/>
    </location>
</feature>
<proteinExistence type="inferred from homology"/>
<dbReference type="GO" id="GO:0009326">
    <property type="term" value="C:formate dehydrogenase complex"/>
    <property type="evidence" value="ECO:0007669"/>
    <property type="project" value="InterPro"/>
</dbReference>
<dbReference type="GO" id="GO:0015944">
    <property type="term" value="P:formate oxidation"/>
    <property type="evidence" value="ECO:0007669"/>
    <property type="project" value="TreeGrafter"/>
</dbReference>
<accession>A0A1H8D170</accession>
<dbReference type="OrthoDB" id="9790598at2"/>
<keyword evidence="7 13" id="KW-0812">Transmembrane</keyword>
<name>A0A1H8D170_9RHOB</name>
<evidence type="ECO:0000256" key="8">
    <source>
        <dbReference type="ARBA" id="ARBA00022723"/>
    </source>
</evidence>
<evidence type="ECO:0000256" key="7">
    <source>
        <dbReference type="ARBA" id="ARBA00022692"/>
    </source>
</evidence>
<dbReference type="EMBL" id="FOCM01000002">
    <property type="protein sequence ID" value="SEN01201.1"/>
    <property type="molecule type" value="Genomic_DNA"/>
</dbReference>
<comment type="subcellular location">
    <subcellularLocation>
        <location evidence="2">Cell membrane</location>
        <topology evidence="2">Multi-pass membrane protein</topology>
    </subcellularLocation>
</comment>
<keyword evidence="12 13" id="KW-0472">Membrane</keyword>
<feature type="transmembrane region" description="Helical" evidence="13">
    <location>
        <begin position="212"/>
        <end position="233"/>
    </location>
</feature>
<evidence type="ECO:0000313" key="16">
    <source>
        <dbReference type="Proteomes" id="UP000199372"/>
    </source>
</evidence>
<dbReference type="GO" id="GO:0036397">
    <property type="term" value="F:formate dehydrogenase (quinone) activity"/>
    <property type="evidence" value="ECO:0007669"/>
    <property type="project" value="TreeGrafter"/>
</dbReference>
<keyword evidence="8" id="KW-0479">Metal-binding</keyword>
<feature type="transmembrane region" description="Helical" evidence="13">
    <location>
        <begin position="169"/>
        <end position="191"/>
    </location>
</feature>
<dbReference type="Proteomes" id="UP000199372">
    <property type="component" value="Unassembled WGS sequence"/>
</dbReference>
<dbReference type="GO" id="GO:0046872">
    <property type="term" value="F:metal ion binding"/>
    <property type="evidence" value="ECO:0007669"/>
    <property type="project" value="UniProtKB-KW"/>
</dbReference>
<dbReference type="Gene3D" id="1.20.950.20">
    <property type="entry name" value="Transmembrane di-heme cytochromes, Chain C"/>
    <property type="match status" value="1"/>
</dbReference>
<evidence type="ECO:0000256" key="2">
    <source>
        <dbReference type="ARBA" id="ARBA00004651"/>
    </source>
</evidence>
<comment type="similarity">
    <text evidence="3">Belongs to the formate dehydrogenase gamma subunit family.</text>
</comment>
<evidence type="ECO:0000256" key="5">
    <source>
        <dbReference type="ARBA" id="ARBA00022475"/>
    </source>
</evidence>
<evidence type="ECO:0000259" key="14">
    <source>
        <dbReference type="Pfam" id="PF01292"/>
    </source>
</evidence>
<keyword evidence="10 13" id="KW-1133">Transmembrane helix</keyword>
<keyword evidence="4" id="KW-0813">Transport</keyword>
<dbReference type="GO" id="GO:0008863">
    <property type="term" value="F:formate dehydrogenase (NAD+) activity"/>
    <property type="evidence" value="ECO:0007669"/>
    <property type="project" value="InterPro"/>
</dbReference>
<evidence type="ECO:0000256" key="4">
    <source>
        <dbReference type="ARBA" id="ARBA00022448"/>
    </source>
</evidence>
<feature type="transmembrane region" description="Helical" evidence="13">
    <location>
        <begin position="21"/>
        <end position="42"/>
    </location>
</feature>
<keyword evidence="9" id="KW-0249">Electron transport</keyword>
<keyword evidence="6" id="KW-0349">Heme</keyword>
<dbReference type="GO" id="GO:0022904">
    <property type="term" value="P:respiratory electron transport chain"/>
    <property type="evidence" value="ECO:0007669"/>
    <property type="project" value="InterPro"/>
</dbReference>
<dbReference type="GO" id="GO:0005886">
    <property type="term" value="C:plasma membrane"/>
    <property type="evidence" value="ECO:0007669"/>
    <property type="project" value="UniProtKB-SubCell"/>
</dbReference>
<dbReference type="InterPro" id="IPR016174">
    <property type="entry name" value="Di-haem_cyt_TM"/>
</dbReference>
<organism evidence="15 16">
    <name type="scientific">Palleronia pelagia</name>
    <dbReference type="NCBI Taxonomy" id="387096"/>
    <lineage>
        <taxon>Bacteria</taxon>
        <taxon>Pseudomonadati</taxon>
        <taxon>Pseudomonadota</taxon>
        <taxon>Alphaproteobacteria</taxon>
        <taxon>Rhodobacterales</taxon>
        <taxon>Roseobacteraceae</taxon>
        <taxon>Palleronia</taxon>
    </lineage>
</organism>
<feature type="transmembrane region" description="Helical" evidence="13">
    <location>
        <begin position="313"/>
        <end position="338"/>
    </location>
</feature>
<dbReference type="PANTHER" id="PTHR30074">
    <property type="entry name" value="FORMATE DEHYDROGENASE, NITRATE-INDUCIBLE, CYTOCHROME B556 FDN SUBUNIT"/>
    <property type="match status" value="1"/>
</dbReference>